<dbReference type="Pfam" id="PF04109">
    <property type="entry name" value="ATG9"/>
    <property type="match status" value="1"/>
</dbReference>
<evidence type="ECO:0000256" key="1">
    <source>
        <dbReference type="ARBA" id="ARBA00004439"/>
    </source>
</evidence>
<dbReference type="GO" id="GO:0034497">
    <property type="term" value="P:protein localization to phagophore assembly site"/>
    <property type="evidence" value="ECO:0007669"/>
    <property type="project" value="TreeGrafter"/>
</dbReference>
<feature type="compositionally biased region" description="Low complexity" evidence="20">
    <location>
        <begin position="14"/>
        <end position="30"/>
    </location>
</feature>
<evidence type="ECO:0000256" key="6">
    <source>
        <dbReference type="ARBA" id="ARBA00018074"/>
    </source>
</evidence>
<feature type="transmembrane region" description="Helical" evidence="19">
    <location>
        <begin position="598"/>
        <end position="616"/>
    </location>
</feature>
<keyword evidence="13 19" id="KW-0472">Membrane</keyword>
<feature type="compositionally biased region" description="Low complexity" evidence="20">
    <location>
        <begin position="66"/>
        <end position="94"/>
    </location>
</feature>
<protein>
    <recommendedName>
        <fullName evidence="6 19">Autophagy-related protein 9</fullName>
    </recommendedName>
</protein>
<dbReference type="OrthoDB" id="2020634at2759"/>
<dbReference type="Proteomes" id="UP000245946">
    <property type="component" value="Unassembled WGS sequence"/>
</dbReference>
<dbReference type="AlphaFoldDB" id="A0A316Z9A6"/>
<dbReference type="GO" id="GO:0005789">
    <property type="term" value="C:endoplasmic reticulum membrane"/>
    <property type="evidence" value="ECO:0007669"/>
    <property type="project" value="UniProtKB-SubCell"/>
</dbReference>
<evidence type="ECO:0000256" key="5">
    <source>
        <dbReference type="ARBA" id="ARBA00006185"/>
    </source>
</evidence>
<evidence type="ECO:0000256" key="7">
    <source>
        <dbReference type="ARBA" id="ARBA00022448"/>
    </source>
</evidence>
<feature type="region of interest" description="Disordered" evidence="20">
    <location>
        <begin position="1"/>
        <end position="94"/>
    </location>
</feature>
<dbReference type="GO" id="GO:0034045">
    <property type="term" value="C:phagophore assembly site membrane"/>
    <property type="evidence" value="ECO:0007669"/>
    <property type="project" value="UniProtKB-SubCell"/>
</dbReference>
<comment type="catalytic activity">
    <reaction evidence="18">
        <text>a 1,2-diacyl-sn-glycero-3-phosphocholine(in) = a 1,2-diacyl-sn-glycero-3-phosphocholine(out)</text>
        <dbReference type="Rhea" id="RHEA:38571"/>
        <dbReference type="ChEBI" id="CHEBI:57643"/>
    </reaction>
</comment>
<dbReference type="PANTHER" id="PTHR13038:SF10">
    <property type="entry name" value="AUTOPHAGY-RELATED PROTEIN 9"/>
    <property type="match status" value="1"/>
</dbReference>
<comment type="similarity">
    <text evidence="5 19">Belongs to the ATG9 family.</text>
</comment>
<evidence type="ECO:0000256" key="10">
    <source>
        <dbReference type="ARBA" id="ARBA00023006"/>
    </source>
</evidence>
<evidence type="ECO:0000256" key="9">
    <source>
        <dbReference type="ARBA" id="ARBA00022989"/>
    </source>
</evidence>
<evidence type="ECO:0000256" key="15">
    <source>
        <dbReference type="ARBA" id="ARBA00024479"/>
    </source>
</evidence>
<dbReference type="EMBL" id="KZ819292">
    <property type="protein sequence ID" value="PWN98199.1"/>
    <property type="molecule type" value="Genomic_DNA"/>
</dbReference>
<feature type="transmembrane region" description="Helical" evidence="19">
    <location>
        <begin position="494"/>
        <end position="516"/>
    </location>
</feature>
<dbReference type="GO" id="GO:0061709">
    <property type="term" value="P:reticulophagy"/>
    <property type="evidence" value="ECO:0007669"/>
    <property type="project" value="TreeGrafter"/>
</dbReference>
<comment type="subcellular location">
    <subcellularLocation>
        <location evidence="1">Cytoplasmic vesicle membrane</location>
        <topology evidence="1">Multi-pass membrane protein</topology>
    </subcellularLocation>
    <subcellularLocation>
        <location evidence="2">Endoplasmic reticulum membrane</location>
        <topology evidence="2">Multi-pass membrane protein</topology>
    </subcellularLocation>
    <subcellularLocation>
        <location evidence="4">Golgi apparatus membrane</location>
        <topology evidence="4">Multi-pass membrane protein</topology>
    </subcellularLocation>
    <subcellularLocation>
        <location evidence="3 19">Preautophagosomal structure membrane</location>
        <topology evidence="3 19">Multi-pass membrane protein</topology>
    </subcellularLocation>
</comment>
<name>A0A316Z9A6_9BASI</name>
<dbReference type="GeneID" id="37269885"/>
<evidence type="ECO:0000256" key="8">
    <source>
        <dbReference type="ARBA" id="ARBA00022692"/>
    </source>
</evidence>
<evidence type="ECO:0000256" key="20">
    <source>
        <dbReference type="SAM" id="MobiDB-lite"/>
    </source>
</evidence>
<dbReference type="RefSeq" id="XP_025598478.1">
    <property type="nucleotide sequence ID" value="XM_025742341.1"/>
</dbReference>
<keyword evidence="9 19" id="KW-1133">Transmembrane helix</keyword>
<evidence type="ECO:0000256" key="11">
    <source>
        <dbReference type="ARBA" id="ARBA00023034"/>
    </source>
</evidence>
<evidence type="ECO:0000256" key="12">
    <source>
        <dbReference type="ARBA" id="ARBA00023055"/>
    </source>
</evidence>
<dbReference type="GO" id="GO:0034727">
    <property type="term" value="P:piecemeal microautophagy of the nucleus"/>
    <property type="evidence" value="ECO:0007669"/>
    <property type="project" value="TreeGrafter"/>
</dbReference>
<comment type="catalytic activity">
    <reaction evidence="16">
        <text>a 1,2-diacyl-sn-glycero-3-phosphoethanolamine(in) = a 1,2-diacyl-sn-glycero-3-phosphoethanolamine(out)</text>
        <dbReference type="Rhea" id="RHEA:38895"/>
        <dbReference type="ChEBI" id="CHEBI:64612"/>
    </reaction>
</comment>
<evidence type="ECO:0000256" key="18">
    <source>
        <dbReference type="ARBA" id="ARBA00024631"/>
    </source>
</evidence>
<accession>A0A316Z9A6</accession>
<evidence type="ECO:0000256" key="17">
    <source>
        <dbReference type="ARBA" id="ARBA00024621"/>
    </source>
</evidence>
<feature type="transmembrane region" description="Helical" evidence="19">
    <location>
        <begin position="532"/>
        <end position="550"/>
    </location>
</feature>
<keyword evidence="12 19" id="KW-0445">Lipid transport</keyword>
<dbReference type="GO" id="GO:0030659">
    <property type="term" value="C:cytoplasmic vesicle membrane"/>
    <property type="evidence" value="ECO:0007669"/>
    <property type="project" value="UniProtKB-SubCell"/>
</dbReference>
<keyword evidence="7 19" id="KW-0813">Transport</keyword>
<evidence type="ECO:0000256" key="16">
    <source>
        <dbReference type="ARBA" id="ARBA00024615"/>
    </source>
</evidence>
<gene>
    <name evidence="21" type="ORF">FA09DRAFT_329817</name>
</gene>
<dbReference type="GO" id="GO:0006869">
    <property type="term" value="P:lipid transport"/>
    <property type="evidence" value="ECO:0007669"/>
    <property type="project" value="UniProtKB-KW"/>
</dbReference>
<feature type="region of interest" description="Disordered" evidence="20">
    <location>
        <begin position="768"/>
        <end position="840"/>
    </location>
</feature>
<dbReference type="GO" id="GO:0005776">
    <property type="term" value="C:autophagosome"/>
    <property type="evidence" value="ECO:0007669"/>
    <property type="project" value="TreeGrafter"/>
</dbReference>
<dbReference type="InterPro" id="IPR007241">
    <property type="entry name" value="Autophagy-rel_prot_9"/>
</dbReference>
<feature type="transmembrane region" description="Helical" evidence="19">
    <location>
        <begin position="198"/>
        <end position="223"/>
    </location>
</feature>
<evidence type="ECO:0000256" key="13">
    <source>
        <dbReference type="ARBA" id="ARBA00023136"/>
    </source>
</evidence>
<feature type="transmembrane region" description="Helical" evidence="19">
    <location>
        <begin position="243"/>
        <end position="261"/>
    </location>
</feature>
<evidence type="ECO:0000256" key="4">
    <source>
        <dbReference type="ARBA" id="ARBA00004653"/>
    </source>
</evidence>
<reference evidence="21 22" key="1">
    <citation type="journal article" date="2018" name="Mol. Biol. Evol.">
        <title>Broad Genomic Sampling Reveals a Smut Pathogenic Ancestry of the Fungal Clade Ustilaginomycotina.</title>
        <authorList>
            <person name="Kijpornyongpan T."/>
            <person name="Mondo S.J."/>
            <person name="Barry K."/>
            <person name="Sandor L."/>
            <person name="Lee J."/>
            <person name="Lipzen A."/>
            <person name="Pangilinan J."/>
            <person name="LaButti K."/>
            <person name="Hainaut M."/>
            <person name="Henrissat B."/>
            <person name="Grigoriev I.V."/>
            <person name="Spatafora J.W."/>
            <person name="Aime M.C."/>
        </authorList>
    </citation>
    <scope>NUCLEOTIDE SEQUENCE [LARGE SCALE GENOMIC DNA]</scope>
    <source>
        <strain evidence="21 22">MCA 4186</strain>
    </source>
</reference>
<dbReference type="STRING" id="58919.A0A316Z9A6"/>
<proteinExistence type="inferred from homology"/>
<keyword evidence="14" id="KW-0968">Cytoplasmic vesicle</keyword>
<organism evidence="21 22">
    <name type="scientific">Tilletiopsis washingtonensis</name>
    <dbReference type="NCBI Taxonomy" id="58919"/>
    <lineage>
        <taxon>Eukaryota</taxon>
        <taxon>Fungi</taxon>
        <taxon>Dikarya</taxon>
        <taxon>Basidiomycota</taxon>
        <taxon>Ustilaginomycotina</taxon>
        <taxon>Exobasidiomycetes</taxon>
        <taxon>Entylomatales</taxon>
        <taxon>Entylomatales incertae sedis</taxon>
        <taxon>Tilletiopsis</taxon>
    </lineage>
</organism>
<dbReference type="GO" id="GO:0000422">
    <property type="term" value="P:autophagy of mitochondrion"/>
    <property type="evidence" value="ECO:0007669"/>
    <property type="project" value="TreeGrafter"/>
</dbReference>
<evidence type="ECO:0000256" key="19">
    <source>
        <dbReference type="RuleBase" id="RU364027"/>
    </source>
</evidence>
<dbReference type="GO" id="GO:0000139">
    <property type="term" value="C:Golgi membrane"/>
    <property type="evidence" value="ECO:0007669"/>
    <property type="project" value="UniProtKB-SubCell"/>
</dbReference>
<sequence length="860" mass="94514">MASINPFQPDPLSHSDAGAADEGAASPHASRSALAALPHSPFRDVPSPGVNGAPYSDSALLEAQDSRSALAASARPAPPRRSLSSSSSSSSASLLSDAESGAAFPLRSSRSGSHRPRSVLERIRRRARSIAAVDSRAREDAFGPGTGRAGRGAAVRGMQRKEKALWDWANVEDLDAFLSEVYAYYTGKGIYAIGLSRLLNLLTIAFVMGFTTFLSRCIDYSLIRHDGNLSETVIPHCVARSSGASLLLLLLLGMLYAWQVVQFGAGISRLRAMHAFYEELLEVPDADIASIPWSQIVTRLRNLRDTHPTAISSAGAGAHERSLLDAHSVANRIMRRSNYLIALFNKDLLDLSVPLPGMRNRAPVLTRTMEWNLSFCLLGFVFDRRGQVRKQFMDERYRAQLVEGLKRRFIFMALLNALFAPFIVIAVLVYSFFRYFEVYHQDPKQIGGRQYTRLARWKFREFNELPHLFTRRCHASYPFAHKYIDQFPKERTAIVARFVSFIAGSFMAVLVVASIIDPDLFVHFDISHQRTTLFYIGVFGAILAVARGMVPDDRLVFEPEVIMSTVVEHTHYCPDEWRGRFHSADVHAQFSELYRLKIYIFVQELFSVLITPWVLWRSLPNSAPEIIDFFRQFTVHVDGTGYVCSFAVFARNSNQRFGASANVPEERLSATKDAKMEARMERSLYGFALENPEWRAPPDSSASAFLERVGEAVAAQAQGNGIAGARPTVGGVPISVPGMAARNDALAFSLQAKSQLYESAFARSVANASTPGGGLGARSRQRGASRMQAVEETEPQAPPTAEETQLLDVGGPFMHASDDASALPHGSELGADSASAAARDRAGLQGLVRQAYGGAPGARW</sequence>
<evidence type="ECO:0000313" key="21">
    <source>
        <dbReference type="EMBL" id="PWN98199.1"/>
    </source>
</evidence>
<evidence type="ECO:0000256" key="2">
    <source>
        <dbReference type="ARBA" id="ARBA00004477"/>
    </source>
</evidence>
<keyword evidence="22" id="KW-1185">Reference proteome</keyword>
<evidence type="ECO:0000256" key="14">
    <source>
        <dbReference type="ARBA" id="ARBA00023329"/>
    </source>
</evidence>
<comment type="function">
    <text evidence="19">Phospholipid scramblase involved in autophagy. Cycles between the preautophagosomal structure/phagophore assembly site (PAS) and the cytoplasmic vesicle pool and supplies membrane for the growing autophagosome. Lipid scramblase activity plays a key role in preautophagosomal structure/phagophore assembly by distributing the phospholipids that arrive through ATG2 from the cytoplasmic to the luminal leaflet of the bilayer, thereby driving autophagosomal membrane expansion.</text>
</comment>
<comment type="catalytic activity">
    <reaction evidence="15">
        <text>a 1,2-diacyl-sn-glycero-3-phospho-L-serine(in) = a 1,2-diacyl-sn-glycero-3-phospho-L-serine(out)</text>
        <dbReference type="Rhea" id="RHEA:38663"/>
        <dbReference type="ChEBI" id="CHEBI:57262"/>
    </reaction>
</comment>
<dbReference type="PANTHER" id="PTHR13038">
    <property type="entry name" value="APG9 AUTOPHAGY 9"/>
    <property type="match status" value="1"/>
</dbReference>
<comment type="catalytic activity">
    <reaction evidence="17">
        <text>a 1,2-diacyl-sn-glycero-3-phospho-(1D-myo-inositol-3-phosphate)(in) = a 1,2-diacyl-sn-glycero-3-phospho-(1D-myo-inositol-3-phosphate)(out)</text>
        <dbReference type="Rhea" id="RHEA:67920"/>
        <dbReference type="ChEBI" id="CHEBI:58088"/>
    </reaction>
</comment>
<evidence type="ECO:0000313" key="22">
    <source>
        <dbReference type="Proteomes" id="UP000245946"/>
    </source>
</evidence>
<keyword evidence="10 19" id="KW-0072">Autophagy</keyword>
<keyword evidence="11" id="KW-0333">Golgi apparatus</keyword>
<evidence type="ECO:0000256" key="3">
    <source>
        <dbReference type="ARBA" id="ARBA00004511"/>
    </source>
</evidence>
<feature type="transmembrane region" description="Helical" evidence="19">
    <location>
        <begin position="409"/>
        <end position="433"/>
    </location>
</feature>
<keyword evidence="8 19" id="KW-0812">Transmembrane</keyword>